<protein>
    <recommendedName>
        <fullName evidence="2">Bleomycin resistance protein</fullName>
    </recommendedName>
</protein>
<feature type="domain" description="VOC" evidence="4">
    <location>
        <begin position="2"/>
        <end position="130"/>
    </location>
</feature>
<evidence type="ECO:0000256" key="2">
    <source>
        <dbReference type="ARBA" id="ARBA00021572"/>
    </source>
</evidence>
<dbReference type="InterPro" id="IPR029068">
    <property type="entry name" value="Glyas_Bleomycin-R_OHBP_Dase"/>
</dbReference>
<evidence type="ECO:0000259" key="4">
    <source>
        <dbReference type="PROSITE" id="PS51819"/>
    </source>
</evidence>
<evidence type="ECO:0000256" key="1">
    <source>
        <dbReference type="ARBA" id="ARBA00011051"/>
    </source>
</evidence>
<evidence type="ECO:0000313" key="5">
    <source>
        <dbReference type="EMBL" id="MPQ44577.1"/>
    </source>
</evidence>
<reference evidence="5 6" key="1">
    <citation type="submission" date="2019-10" db="EMBL/GenBank/DDBJ databases">
        <title>The Genome Sequence of Clostridium tarantellae Isolated from Fish Brain.</title>
        <authorList>
            <person name="Bano L."/>
            <person name="Kiel M."/>
            <person name="Sales G."/>
            <person name="Doxey A.C."/>
            <person name="Mansfield M.J."/>
            <person name="Schiavone M."/>
            <person name="Rossetto O."/>
            <person name="Pirazzini M."/>
            <person name="Dobrindt U."/>
            <person name="Montecucco C."/>
        </authorList>
    </citation>
    <scope>NUCLEOTIDE SEQUENCE [LARGE SCALE GENOMIC DNA]</scope>
    <source>
        <strain evidence="5 6">DSM 3997</strain>
    </source>
</reference>
<evidence type="ECO:0000313" key="6">
    <source>
        <dbReference type="Proteomes" id="UP000430345"/>
    </source>
</evidence>
<keyword evidence="3" id="KW-0046">Antibiotic resistance</keyword>
<keyword evidence="6" id="KW-1185">Reference proteome</keyword>
<proteinExistence type="inferred from homology"/>
<dbReference type="GO" id="GO:0046677">
    <property type="term" value="P:response to antibiotic"/>
    <property type="evidence" value="ECO:0007669"/>
    <property type="project" value="UniProtKB-KW"/>
</dbReference>
<organism evidence="5 6">
    <name type="scientific">Clostridium tarantellae</name>
    <dbReference type="NCBI Taxonomy" id="39493"/>
    <lineage>
        <taxon>Bacteria</taxon>
        <taxon>Bacillati</taxon>
        <taxon>Bacillota</taxon>
        <taxon>Clostridia</taxon>
        <taxon>Eubacteriales</taxon>
        <taxon>Clostridiaceae</taxon>
        <taxon>Clostridium</taxon>
    </lineage>
</organism>
<dbReference type="AlphaFoldDB" id="A0A6I1MQX9"/>
<evidence type="ECO:0000256" key="3">
    <source>
        <dbReference type="ARBA" id="ARBA00023251"/>
    </source>
</evidence>
<comment type="caution">
    <text evidence="5">The sequence shown here is derived from an EMBL/GenBank/DDBJ whole genome shotgun (WGS) entry which is preliminary data.</text>
</comment>
<comment type="similarity">
    <text evidence="1">Belongs to the bleomycin resistance protein family.</text>
</comment>
<dbReference type="InterPro" id="IPR004360">
    <property type="entry name" value="Glyas_Fos-R_dOase_dom"/>
</dbReference>
<dbReference type="Pfam" id="PF00903">
    <property type="entry name" value="Glyoxalase"/>
    <property type="match status" value="1"/>
</dbReference>
<dbReference type="RefSeq" id="WP_152891166.1">
    <property type="nucleotide sequence ID" value="NZ_WHJC01000249.1"/>
</dbReference>
<dbReference type="PROSITE" id="PS51819">
    <property type="entry name" value="VOC"/>
    <property type="match status" value="1"/>
</dbReference>
<sequence>MKFNGLIPELSVSNIEESKKFYIDILGFKLEYERVEDKFAFLSLGDIQIMIEEVNDYWNTGELTYPFGRGVNFQMEVPNVDLIKDSLIKNNIKLFRDITLSEYECNGVVIVQKEFLVQDLNGYLLRFCSE</sequence>
<name>A0A6I1MQX9_9CLOT</name>
<dbReference type="OrthoDB" id="9795618at2"/>
<dbReference type="Proteomes" id="UP000430345">
    <property type="component" value="Unassembled WGS sequence"/>
</dbReference>
<accession>A0A6I1MQX9</accession>
<dbReference type="InterPro" id="IPR000335">
    <property type="entry name" value="Bleomycin-R"/>
</dbReference>
<dbReference type="SUPFAM" id="SSF54593">
    <property type="entry name" value="Glyoxalase/Bleomycin resistance protein/Dihydroxybiphenyl dioxygenase"/>
    <property type="match status" value="1"/>
</dbReference>
<dbReference type="CDD" id="cd08349">
    <property type="entry name" value="BLMA_like"/>
    <property type="match status" value="1"/>
</dbReference>
<dbReference type="EMBL" id="WHJC01000249">
    <property type="protein sequence ID" value="MPQ44577.1"/>
    <property type="molecule type" value="Genomic_DNA"/>
</dbReference>
<gene>
    <name evidence="5" type="ORF">GBZ86_12570</name>
</gene>
<dbReference type="Gene3D" id="3.10.180.10">
    <property type="entry name" value="2,3-Dihydroxybiphenyl 1,2-Dioxygenase, domain 1"/>
    <property type="match status" value="1"/>
</dbReference>
<dbReference type="InterPro" id="IPR037523">
    <property type="entry name" value="VOC_core"/>
</dbReference>